<gene>
    <name evidence="1" type="ORF">AYBTSS11_LOCUS20798</name>
</gene>
<organism evidence="1 2">
    <name type="scientific">Sphenostylis stenocarpa</name>
    <dbReference type="NCBI Taxonomy" id="92480"/>
    <lineage>
        <taxon>Eukaryota</taxon>
        <taxon>Viridiplantae</taxon>
        <taxon>Streptophyta</taxon>
        <taxon>Embryophyta</taxon>
        <taxon>Tracheophyta</taxon>
        <taxon>Spermatophyta</taxon>
        <taxon>Magnoliopsida</taxon>
        <taxon>eudicotyledons</taxon>
        <taxon>Gunneridae</taxon>
        <taxon>Pentapetalae</taxon>
        <taxon>rosids</taxon>
        <taxon>fabids</taxon>
        <taxon>Fabales</taxon>
        <taxon>Fabaceae</taxon>
        <taxon>Papilionoideae</taxon>
        <taxon>50 kb inversion clade</taxon>
        <taxon>NPAAA clade</taxon>
        <taxon>indigoferoid/millettioid clade</taxon>
        <taxon>Phaseoleae</taxon>
        <taxon>Sphenostylis</taxon>
    </lineage>
</organism>
<evidence type="ECO:0000313" key="1">
    <source>
        <dbReference type="EMBL" id="CAJ1965358.1"/>
    </source>
</evidence>
<evidence type="ECO:0000313" key="2">
    <source>
        <dbReference type="Proteomes" id="UP001189624"/>
    </source>
</evidence>
<keyword evidence="2" id="KW-1185">Reference proteome</keyword>
<dbReference type="EMBL" id="OY731403">
    <property type="protein sequence ID" value="CAJ1965358.1"/>
    <property type="molecule type" value="Genomic_DNA"/>
</dbReference>
<protein>
    <submittedName>
        <fullName evidence="1">Uncharacterized protein</fullName>
    </submittedName>
</protein>
<dbReference type="Gramene" id="rna-AYBTSS11_LOCUS20798">
    <property type="protein sequence ID" value="CAJ1965358.1"/>
    <property type="gene ID" value="gene-AYBTSS11_LOCUS20798"/>
</dbReference>
<proteinExistence type="predicted"/>
<reference evidence="1" key="1">
    <citation type="submission" date="2023-10" db="EMBL/GenBank/DDBJ databases">
        <authorList>
            <person name="Domelevo Entfellner J.-B."/>
        </authorList>
    </citation>
    <scope>NUCLEOTIDE SEQUENCE</scope>
</reference>
<sequence length="82" mass="9151">MHVLTKELSWSACHAVTKHSHTLVCDVEVPHNCQCKSVQDACLEQGFVIECLSCSDRTLPHPCLGHRDALQAMFRLAISHIL</sequence>
<name>A0AA86SZK7_9FABA</name>
<dbReference type="Proteomes" id="UP001189624">
    <property type="component" value="Chromosome 6"/>
</dbReference>
<accession>A0AA86SZK7</accession>
<dbReference type="AlphaFoldDB" id="A0AA86SZK7"/>